<dbReference type="PANTHER" id="PTHR43877:SF2">
    <property type="entry name" value="AMINOALKYLPHOSPHONATE N-ACETYLTRANSFERASE-RELATED"/>
    <property type="match status" value="1"/>
</dbReference>
<gene>
    <name evidence="4" type="ORF">BWGO95_03508</name>
</gene>
<evidence type="ECO:0000259" key="3">
    <source>
        <dbReference type="PROSITE" id="PS51186"/>
    </source>
</evidence>
<accession>A0A1G4ETJ9</accession>
<name>A0A1G4ETJ9_BACMY</name>
<dbReference type="SUPFAM" id="SSF55729">
    <property type="entry name" value="Acyl-CoA N-acyltransferases (Nat)"/>
    <property type="match status" value="2"/>
</dbReference>
<proteinExistence type="predicted"/>
<keyword evidence="2" id="KW-0012">Acyltransferase</keyword>
<dbReference type="Gene3D" id="3.40.630.30">
    <property type="match status" value="1"/>
</dbReference>
<evidence type="ECO:0000313" key="5">
    <source>
        <dbReference type="Proteomes" id="UP000195696"/>
    </source>
</evidence>
<evidence type="ECO:0000256" key="2">
    <source>
        <dbReference type="ARBA" id="ARBA00023315"/>
    </source>
</evidence>
<keyword evidence="1" id="KW-0808">Transferase</keyword>
<dbReference type="InterPro" id="IPR000182">
    <property type="entry name" value="GNAT_dom"/>
</dbReference>
<evidence type="ECO:0000313" key="4">
    <source>
        <dbReference type="EMBL" id="SCB69349.1"/>
    </source>
</evidence>
<dbReference type="InterPro" id="IPR050832">
    <property type="entry name" value="Bact_Acetyltransf"/>
</dbReference>
<dbReference type="AlphaFoldDB" id="A0A1G4ETJ9"/>
<dbReference type="PANTHER" id="PTHR43877">
    <property type="entry name" value="AMINOALKYLPHOSPHONATE N-ACETYLTRANSFERASE-RELATED-RELATED"/>
    <property type="match status" value="1"/>
</dbReference>
<feature type="domain" description="N-acetyltransferase" evidence="3">
    <location>
        <begin position="8"/>
        <end position="155"/>
    </location>
</feature>
<dbReference type="EMBL" id="FMAK01000042">
    <property type="protein sequence ID" value="SCB69349.1"/>
    <property type="molecule type" value="Genomic_DNA"/>
</dbReference>
<dbReference type="Proteomes" id="UP000195696">
    <property type="component" value="Unassembled WGS sequence"/>
</dbReference>
<organism evidence="4 5">
    <name type="scientific">Bacillus mycoides</name>
    <dbReference type="NCBI Taxonomy" id="1405"/>
    <lineage>
        <taxon>Bacteria</taxon>
        <taxon>Bacillati</taxon>
        <taxon>Bacillota</taxon>
        <taxon>Bacilli</taxon>
        <taxon>Bacillales</taxon>
        <taxon>Bacillaceae</taxon>
        <taxon>Bacillus</taxon>
        <taxon>Bacillus cereus group</taxon>
    </lineage>
</organism>
<dbReference type="GO" id="GO:0016747">
    <property type="term" value="F:acyltransferase activity, transferring groups other than amino-acyl groups"/>
    <property type="evidence" value="ECO:0007669"/>
    <property type="project" value="InterPro"/>
</dbReference>
<dbReference type="RefSeq" id="WP_088099393.1">
    <property type="nucleotide sequence ID" value="NZ_FMAK01000042.1"/>
</dbReference>
<reference evidence="4 5" key="1">
    <citation type="submission" date="2016-08" db="EMBL/GenBank/DDBJ databases">
        <authorList>
            <person name="Seilhamer J.J."/>
        </authorList>
    </citation>
    <scope>NUCLEOTIDE SEQUENCE [LARGE SCALE GENOMIC DNA]</scope>
    <source>
        <strain evidence="4 5">SDA_GO95</strain>
    </source>
</reference>
<dbReference type="InterPro" id="IPR016181">
    <property type="entry name" value="Acyl_CoA_acyltransferase"/>
</dbReference>
<sequence>MRNLVNNLNVKATTQEDLQQILKLCTIYDQAMYGEIDTTVEDITNSWKGIDVSKSSYVVMDKDEIIAYGILTGNERQFPSAVFVNPDYMNQEIEHVIWSKLEERATELVSNSSCSNGTIVTQANNFYEEKVLREGGFIPTRIWWGMEIELNSNIPTPLWPNGVTVRHYIPGVDDERLHQAFNEAFADHWNSQPSTLEEFLQRTERDGFHPTLWSLAMLDDEVVGFIFSKKATDNKAEITHLGVRRSKRKQGLGLALLHHAFGQLYEEGISKVHLNVDSENITGAPRVYEAAGMEVQSKFVRFDKEVLLENKEEVQ</sequence>
<dbReference type="CDD" id="cd04301">
    <property type="entry name" value="NAT_SF"/>
    <property type="match status" value="1"/>
</dbReference>
<protein>
    <submittedName>
        <fullName evidence="4">Mycothiol synthase</fullName>
    </submittedName>
</protein>
<evidence type="ECO:0000256" key="1">
    <source>
        <dbReference type="ARBA" id="ARBA00022679"/>
    </source>
</evidence>
<dbReference type="Pfam" id="PF00583">
    <property type="entry name" value="Acetyltransf_1"/>
    <property type="match status" value="1"/>
</dbReference>
<feature type="domain" description="N-acetyltransferase" evidence="3">
    <location>
        <begin position="163"/>
        <end position="313"/>
    </location>
</feature>
<dbReference type="PROSITE" id="PS51186">
    <property type="entry name" value="GNAT"/>
    <property type="match status" value="2"/>
</dbReference>